<dbReference type="Pfam" id="PF00825">
    <property type="entry name" value="Ribonuclease_P"/>
    <property type="match status" value="1"/>
</dbReference>
<keyword evidence="1" id="KW-0819">tRNA processing</keyword>
<dbReference type="SUPFAM" id="SSF54211">
    <property type="entry name" value="Ribosomal protein S5 domain 2-like"/>
    <property type="match status" value="1"/>
</dbReference>
<dbReference type="InterPro" id="IPR020568">
    <property type="entry name" value="Ribosomal_Su5_D2-typ_SF"/>
</dbReference>
<evidence type="ECO:0000313" key="6">
    <source>
        <dbReference type="EMBL" id="KJJ84520.1"/>
    </source>
</evidence>
<evidence type="ECO:0000256" key="3">
    <source>
        <dbReference type="ARBA" id="ARBA00022759"/>
    </source>
</evidence>
<dbReference type="InterPro" id="IPR000100">
    <property type="entry name" value="RNase_P"/>
</dbReference>
<name>A0A0F0CSU2_9BACT</name>
<dbReference type="Proteomes" id="UP000033428">
    <property type="component" value="Unassembled WGS sequence"/>
</dbReference>
<comment type="caution">
    <text evidence="6">The sequence shown here is derived from an EMBL/GenBank/DDBJ whole genome shotgun (WGS) entry which is preliminary data.</text>
</comment>
<dbReference type="GO" id="GO:0004526">
    <property type="term" value="F:ribonuclease P activity"/>
    <property type="evidence" value="ECO:0007669"/>
    <property type="project" value="UniProtKB-EC"/>
</dbReference>
<dbReference type="InterPro" id="IPR014721">
    <property type="entry name" value="Ribsml_uS5_D2-typ_fold_subgr"/>
</dbReference>
<protein>
    <submittedName>
        <fullName evidence="6">Riibonuclease P</fullName>
        <ecNumber evidence="6">3.1.26.5</ecNumber>
    </submittedName>
</protein>
<dbReference type="GO" id="GO:0008033">
    <property type="term" value="P:tRNA processing"/>
    <property type="evidence" value="ECO:0007669"/>
    <property type="project" value="UniProtKB-KW"/>
</dbReference>
<keyword evidence="4 6" id="KW-0378">Hydrolase</keyword>
<evidence type="ECO:0000256" key="5">
    <source>
        <dbReference type="ARBA" id="ARBA00022884"/>
    </source>
</evidence>
<proteinExistence type="predicted"/>
<gene>
    <name evidence="6" type="ORF">OMAG_001624</name>
</gene>
<dbReference type="GO" id="GO:0000049">
    <property type="term" value="F:tRNA binding"/>
    <property type="evidence" value="ECO:0007669"/>
    <property type="project" value="InterPro"/>
</dbReference>
<dbReference type="EC" id="3.1.26.5" evidence="6"/>
<keyword evidence="5" id="KW-0694">RNA-binding</keyword>
<keyword evidence="3" id="KW-0255">Endonuclease</keyword>
<sequence length="77" mass="9221">MVFIGVVVSKKFSKKATQRNYIKRKIYNFFQQNKQEIVLKKVIIRIKTEVSQLKRKEIKEIIDKDLMVFKKTDGLKC</sequence>
<evidence type="ECO:0000256" key="4">
    <source>
        <dbReference type="ARBA" id="ARBA00022801"/>
    </source>
</evidence>
<keyword evidence="7" id="KW-1185">Reference proteome</keyword>
<dbReference type="EMBL" id="JYNY01000341">
    <property type="protein sequence ID" value="KJJ84520.1"/>
    <property type="molecule type" value="Genomic_DNA"/>
</dbReference>
<evidence type="ECO:0000256" key="2">
    <source>
        <dbReference type="ARBA" id="ARBA00022722"/>
    </source>
</evidence>
<evidence type="ECO:0000313" key="7">
    <source>
        <dbReference type="Proteomes" id="UP000033428"/>
    </source>
</evidence>
<evidence type="ECO:0000256" key="1">
    <source>
        <dbReference type="ARBA" id="ARBA00022694"/>
    </source>
</evidence>
<reference evidence="6 7" key="1">
    <citation type="submission" date="2015-02" db="EMBL/GenBank/DDBJ databases">
        <title>Single-cell genomics of uncultivated deep-branching MTB reveals a conserved set of magnetosome genes.</title>
        <authorList>
            <person name="Kolinko S."/>
            <person name="Richter M."/>
            <person name="Glockner F.O."/>
            <person name="Brachmann A."/>
            <person name="Schuler D."/>
        </authorList>
    </citation>
    <scope>NUCLEOTIDE SEQUENCE [LARGE SCALE GENOMIC DNA]</scope>
    <source>
        <strain evidence="6">SKK-01</strain>
    </source>
</reference>
<accession>A0A0F0CSU2</accession>
<organism evidence="6 7">
    <name type="scientific">Candidatus Omnitrophus magneticus</name>
    <dbReference type="NCBI Taxonomy" id="1609969"/>
    <lineage>
        <taxon>Bacteria</taxon>
        <taxon>Pseudomonadati</taxon>
        <taxon>Candidatus Omnitrophota</taxon>
        <taxon>Candidatus Omnitrophus</taxon>
    </lineage>
</organism>
<dbReference type="Gene3D" id="3.30.230.10">
    <property type="match status" value="1"/>
</dbReference>
<keyword evidence="2" id="KW-0540">Nuclease</keyword>
<dbReference type="AlphaFoldDB" id="A0A0F0CSU2"/>